<protein>
    <submittedName>
        <fullName evidence="2">Uncharacterized protein</fullName>
    </submittedName>
</protein>
<keyword evidence="1" id="KW-0732">Signal</keyword>
<accession>A0AAD4BCW0</accession>
<name>A0AAD4BCW0_BOLED</name>
<gene>
    <name evidence="2" type="ORF">L210DRAFT_3576697</name>
</gene>
<proteinExistence type="predicted"/>
<evidence type="ECO:0000256" key="1">
    <source>
        <dbReference type="SAM" id="SignalP"/>
    </source>
</evidence>
<evidence type="ECO:0000313" key="2">
    <source>
        <dbReference type="EMBL" id="KAF8419485.1"/>
    </source>
</evidence>
<keyword evidence="3" id="KW-1185">Reference proteome</keyword>
<feature type="signal peptide" evidence="1">
    <location>
        <begin position="1"/>
        <end position="17"/>
    </location>
</feature>
<comment type="caution">
    <text evidence="2">The sequence shown here is derived from an EMBL/GenBank/DDBJ whole genome shotgun (WGS) entry which is preliminary data.</text>
</comment>
<evidence type="ECO:0000313" key="3">
    <source>
        <dbReference type="Proteomes" id="UP001194468"/>
    </source>
</evidence>
<reference evidence="2" key="2">
    <citation type="journal article" date="2020" name="Nat. Commun.">
        <title>Large-scale genome sequencing of mycorrhizal fungi provides insights into the early evolution of symbiotic traits.</title>
        <authorList>
            <person name="Miyauchi S."/>
            <person name="Kiss E."/>
            <person name="Kuo A."/>
            <person name="Drula E."/>
            <person name="Kohler A."/>
            <person name="Sanchez-Garcia M."/>
            <person name="Morin E."/>
            <person name="Andreopoulos B."/>
            <person name="Barry K.W."/>
            <person name="Bonito G."/>
            <person name="Buee M."/>
            <person name="Carver A."/>
            <person name="Chen C."/>
            <person name="Cichocki N."/>
            <person name="Clum A."/>
            <person name="Culley D."/>
            <person name="Crous P.W."/>
            <person name="Fauchery L."/>
            <person name="Girlanda M."/>
            <person name="Hayes R.D."/>
            <person name="Keri Z."/>
            <person name="LaButti K."/>
            <person name="Lipzen A."/>
            <person name="Lombard V."/>
            <person name="Magnuson J."/>
            <person name="Maillard F."/>
            <person name="Murat C."/>
            <person name="Nolan M."/>
            <person name="Ohm R.A."/>
            <person name="Pangilinan J."/>
            <person name="Pereira M.F."/>
            <person name="Perotto S."/>
            <person name="Peter M."/>
            <person name="Pfister S."/>
            <person name="Riley R."/>
            <person name="Sitrit Y."/>
            <person name="Stielow J.B."/>
            <person name="Szollosi G."/>
            <person name="Zifcakova L."/>
            <person name="Stursova M."/>
            <person name="Spatafora J.W."/>
            <person name="Tedersoo L."/>
            <person name="Vaario L.M."/>
            <person name="Yamada A."/>
            <person name="Yan M."/>
            <person name="Wang P."/>
            <person name="Xu J."/>
            <person name="Bruns T."/>
            <person name="Baldrian P."/>
            <person name="Vilgalys R."/>
            <person name="Dunand C."/>
            <person name="Henrissat B."/>
            <person name="Grigoriev I.V."/>
            <person name="Hibbett D."/>
            <person name="Nagy L.G."/>
            <person name="Martin F.M."/>
        </authorList>
    </citation>
    <scope>NUCLEOTIDE SEQUENCE</scope>
    <source>
        <strain evidence="2">BED1</strain>
    </source>
</reference>
<reference evidence="2" key="1">
    <citation type="submission" date="2019-10" db="EMBL/GenBank/DDBJ databases">
        <authorList>
            <consortium name="DOE Joint Genome Institute"/>
            <person name="Kuo A."/>
            <person name="Miyauchi S."/>
            <person name="Kiss E."/>
            <person name="Drula E."/>
            <person name="Kohler A."/>
            <person name="Sanchez-Garcia M."/>
            <person name="Andreopoulos B."/>
            <person name="Barry K.W."/>
            <person name="Bonito G."/>
            <person name="Buee M."/>
            <person name="Carver A."/>
            <person name="Chen C."/>
            <person name="Cichocki N."/>
            <person name="Clum A."/>
            <person name="Culley D."/>
            <person name="Crous P.W."/>
            <person name="Fauchery L."/>
            <person name="Girlanda M."/>
            <person name="Hayes R."/>
            <person name="Keri Z."/>
            <person name="LaButti K."/>
            <person name="Lipzen A."/>
            <person name="Lombard V."/>
            <person name="Magnuson J."/>
            <person name="Maillard F."/>
            <person name="Morin E."/>
            <person name="Murat C."/>
            <person name="Nolan M."/>
            <person name="Ohm R."/>
            <person name="Pangilinan J."/>
            <person name="Pereira M."/>
            <person name="Perotto S."/>
            <person name="Peter M."/>
            <person name="Riley R."/>
            <person name="Sitrit Y."/>
            <person name="Stielow B."/>
            <person name="Szollosi G."/>
            <person name="Zifcakova L."/>
            <person name="Stursova M."/>
            <person name="Spatafora J.W."/>
            <person name="Tedersoo L."/>
            <person name="Vaario L.-M."/>
            <person name="Yamada A."/>
            <person name="Yan M."/>
            <person name="Wang P."/>
            <person name="Xu J."/>
            <person name="Bruns T."/>
            <person name="Baldrian P."/>
            <person name="Vilgalys R."/>
            <person name="Henrissat B."/>
            <person name="Grigoriev I.V."/>
            <person name="Hibbett D."/>
            <person name="Nagy L.G."/>
            <person name="Martin F.M."/>
        </authorList>
    </citation>
    <scope>NUCLEOTIDE SEQUENCE</scope>
    <source>
        <strain evidence="2">BED1</strain>
    </source>
</reference>
<organism evidence="2 3">
    <name type="scientific">Boletus edulis BED1</name>
    <dbReference type="NCBI Taxonomy" id="1328754"/>
    <lineage>
        <taxon>Eukaryota</taxon>
        <taxon>Fungi</taxon>
        <taxon>Dikarya</taxon>
        <taxon>Basidiomycota</taxon>
        <taxon>Agaricomycotina</taxon>
        <taxon>Agaricomycetes</taxon>
        <taxon>Agaricomycetidae</taxon>
        <taxon>Boletales</taxon>
        <taxon>Boletineae</taxon>
        <taxon>Boletaceae</taxon>
        <taxon>Boletoideae</taxon>
        <taxon>Boletus</taxon>
    </lineage>
</organism>
<sequence>MFAKLSALALCLSLVSALTITVPDPVHAGTSVELSLTETSGKDPNEFADYTIIENVLDSPSVDFNPSITVNIPININKGCVSSFERVERGR</sequence>
<dbReference type="EMBL" id="WHUW01000175">
    <property type="protein sequence ID" value="KAF8419485.1"/>
    <property type="molecule type" value="Genomic_DNA"/>
</dbReference>
<dbReference type="AlphaFoldDB" id="A0AAD4BCW0"/>
<feature type="chain" id="PRO_5042230252" evidence="1">
    <location>
        <begin position="18"/>
        <end position="91"/>
    </location>
</feature>
<dbReference type="Proteomes" id="UP001194468">
    <property type="component" value="Unassembled WGS sequence"/>
</dbReference>